<evidence type="ECO:0000313" key="4">
    <source>
        <dbReference type="Proteomes" id="UP000192578"/>
    </source>
</evidence>
<dbReference type="AlphaFoldDB" id="A0A9X6RP31"/>
<reference evidence="4" key="1">
    <citation type="submission" date="2017-01" db="EMBL/GenBank/DDBJ databases">
        <title>Comparative genomics of anhydrobiosis in the tardigrade Hypsibius dujardini.</title>
        <authorList>
            <person name="Yoshida Y."/>
            <person name="Koutsovoulos G."/>
            <person name="Laetsch D."/>
            <person name="Stevens L."/>
            <person name="Kumar S."/>
            <person name="Horikawa D."/>
            <person name="Ishino K."/>
            <person name="Komine S."/>
            <person name="Tomita M."/>
            <person name="Blaxter M."/>
            <person name="Arakawa K."/>
        </authorList>
    </citation>
    <scope>NUCLEOTIDE SEQUENCE [LARGE SCALE GENOMIC DNA]</scope>
    <source>
        <strain evidence="4">Z151</strain>
    </source>
</reference>
<organism evidence="3 4">
    <name type="scientific">Hypsibius exemplaris</name>
    <name type="common">Freshwater tardigrade</name>
    <dbReference type="NCBI Taxonomy" id="2072580"/>
    <lineage>
        <taxon>Eukaryota</taxon>
        <taxon>Metazoa</taxon>
        <taxon>Ecdysozoa</taxon>
        <taxon>Tardigrada</taxon>
        <taxon>Eutardigrada</taxon>
        <taxon>Parachela</taxon>
        <taxon>Hypsibioidea</taxon>
        <taxon>Hypsibiidae</taxon>
        <taxon>Hypsibius</taxon>
    </lineage>
</organism>
<evidence type="ECO:0000256" key="2">
    <source>
        <dbReference type="SAM" id="SignalP"/>
    </source>
</evidence>
<protein>
    <submittedName>
        <fullName evidence="3">Uncharacterized protein</fullName>
    </submittedName>
</protein>
<feature type="compositionally biased region" description="Low complexity" evidence="1">
    <location>
        <begin position="102"/>
        <end position="118"/>
    </location>
</feature>
<feature type="compositionally biased region" description="Polar residues" evidence="1">
    <location>
        <begin position="598"/>
        <end position="608"/>
    </location>
</feature>
<feature type="region of interest" description="Disordered" evidence="1">
    <location>
        <begin position="87"/>
        <end position="132"/>
    </location>
</feature>
<feature type="compositionally biased region" description="Low complexity" evidence="1">
    <location>
        <begin position="739"/>
        <end position="748"/>
    </location>
</feature>
<accession>A0A9X6RP31</accession>
<feature type="region of interest" description="Disordered" evidence="1">
    <location>
        <begin position="575"/>
        <end position="766"/>
    </location>
</feature>
<proteinExistence type="predicted"/>
<feature type="compositionally biased region" description="Basic and acidic residues" evidence="1">
    <location>
        <begin position="587"/>
        <end position="596"/>
    </location>
</feature>
<feature type="signal peptide" evidence="2">
    <location>
        <begin position="1"/>
        <end position="18"/>
    </location>
</feature>
<feature type="compositionally biased region" description="Basic and acidic residues" evidence="1">
    <location>
        <begin position="628"/>
        <end position="651"/>
    </location>
</feature>
<dbReference type="Proteomes" id="UP000192578">
    <property type="component" value="Unassembled WGS sequence"/>
</dbReference>
<evidence type="ECO:0000256" key="1">
    <source>
        <dbReference type="SAM" id="MobiDB-lite"/>
    </source>
</evidence>
<feature type="compositionally biased region" description="Basic and acidic residues" evidence="1">
    <location>
        <begin position="612"/>
        <end position="621"/>
    </location>
</feature>
<feature type="compositionally biased region" description="Polar residues" evidence="1">
    <location>
        <begin position="48"/>
        <end position="58"/>
    </location>
</feature>
<feature type="compositionally biased region" description="Polar residues" evidence="1">
    <location>
        <begin position="176"/>
        <end position="189"/>
    </location>
</feature>
<comment type="caution">
    <text evidence="3">The sequence shown here is derived from an EMBL/GenBank/DDBJ whole genome shotgun (WGS) entry which is preliminary data.</text>
</comment>
<sequence>MRFLFFIGLTLAVVAVTAEDTTTTSPQIHWVTVPTVTGNATRHKRDTVTTASSNSTDAQGEPREKIPTATNQTETAEVVNSGGVQVISANSFRQKRQEQNGTTTTTTRRTRNETVTTTSSFREEEDGDDDKKIKRKDSVRARRSDADKVLRASRGSYEAAGLLKVPQAKDHAAVTKDQTNADRPTQNTTDEVHARVVRDVDTLGPSETIPLPANETVVVVLPFVVLPAATVEEVSVVHIIVGATSNQTRHVRQVETTAFNATQIDNSTEIREARDKREATTESTLLQGKETTAFNSTQVDNSTEIREARDKREVNTTITTAEGSVRARRNIFTTELPVNLHGQSKGHPIEHLAIFGGHELQLGNHTETPLARALRDTENTTQSINATDAPNIIRARRDLNESVTETLNLNATDTPNIIRARRDLNESLTDPFNRTTTDAPNIIRARRDLNESVTETSNLTSADAPNIIRARRDLNESVTETSNLTSTDAPNIIRARRDFNESLTDPFNRTATDAPNIIRSRRNDVTHPSIGGTFSRHIDPASTGVTNRVKREATTVSSALIGSNVSNATLAMNSSASTPVYPSADNEVDRAKREATTELPSTVGSTPQKLGHYGEHHEHTSITRIRSKRDLTATTEDPHQGHVGPHEDHNHASHNHTSITVRTKRDLTTTTGDSHHGHVGPHEDHNHASHNHTFQSLRTKRDLTTTTGDSHHGHVGPHEDHDHASHNHTTVLRTKRDATSTTTTTTTTLKPLNEKVDPTPASIPLA</sequence>
<gene>
    <name evidence="3" type="ORF">BV898_19378</name>
</gene>
<keyword evidence="4" id="KW-1185">Reference proteome</keyword>
<feature type="chain" id="PRO_5040804012" evidence="2">
    <location>
        <begin position="19"/>
        <end position="766"/>
    </location>
</feature>
<dbReference type="EMBL" id="MTYJ01000501">
    <property type="protein sequence ID" value="OWA54993.1"/>
    <property type="molecule type" value="Genomic_DNA"/>
</dbReference>
<keyword evidence="2" id="KW-0732">Signal</keyword>
<name>A0A9X6RP31_HYPEX</name>
<feature type="compositionally biased region" description="Basic and acidic residues" evidence="1">
    <location>
        <begin position="699"/>
        <end position="725"/>
    </location>
</feature>
<feature type="region of interest" description="Disordered" evidence="1">
    <location>
        <begin position="168"/>
        <end position="189"/>
    </location>
</feature>
<feature type="compositionally biased region" description="Basic and acidic residues" evidence="1">
    <location>
        <begin position="663"/>
        <end position="687"/>
    </location>
</feature>
<evidence type="ECO:0000313" key="3">
    <source>
        <dbReference type="EMBL" id="OWA54993.1"/>
    </source>
</evidence>
<feature type="region of interest" description="Disordered" evidence="1">
    <location>
        <begin position="37"/>
        <end position="74"/>
    </location>
</feature>